<proteinExistence type="predicted"/>
<dbReference type="EMBL" id="JWZT01001161">
    <property type="protein sequence ID" value="KII72600.1"/>
    <property type="molecule type" value="Genomic_DNA"/>
</dbReference>
<gene>
    <name evidence="1" type="ORF">RF11_06432</name>
</gene>
<evidence type="ECO:0000313" key="1">
    <source>
        <dbReference type="EMBL" id="KII72600.1"/>
    </source>
</evidence>
<keyword evidence="2" id="KW-1185">Reference proteome</keyword>
<protein>
    <submittedName>
        <fullName evidence="1">Uncharacterized protein</fullName>
    </submittedName>
</protein>
<dbReference type="Proteomes" id="UP000031668">
    <property type="component" value="Unassembled WGS sequence"/>
</dbReference>
<reference evidence="1 2" key="1">
    <citation type="journal article" date="2014" name="Genome Biol. Evol.">
        <title>The genome of the myxosporean Thelohanellus kitauei shows adaptations to nutrient acquisition within its fish host.</title>
        <authorList>
            <person name="Yang Y."/>
            <person name="Xiong J."/>
            <person name="Zhou Z."/>
            <person name="Huo F."/>
            <person name="Miao W."/>
            <person name="Ran C."/>
            <person name="Liu Y."/>
            <person name="Zhang J."/>
            <person name="Feng J."/>
            <person name="Wang M."/>
            <person name="Wang M."/>
            <person name="Wang L."/>
            <person name="Yao B."/>
        </authorList>
    </citation>
    <scope>NUCLEOTIDE SEQUENCE [LARGE SCALE GENOMIC DNA]</scope>
    <source>
        <strain evidence="1">Wuqing</strain>
    </source>
</reference>
<name>A0A0C2N8E8_THEKT</name>
<dbReference type="AlphaFoldDB" id="A0A0C2N8E8"/>
<organism evidence="1 2">
    <name type="scientific">Thelohanellus kitauei</name>
    <name type="common">Myxosporean</name>
    <dbReference type="NCBI Taxonomy" id="669202"/>
    <lineage>
        <taxon>Eukaryota</taxon>
        <taxon>Metazoa</taxon>
        <taxon>Cnidaria</taxon>
        <taxon>Myxozoa</taxon>
        <taxon>Myxosporea</taxon>
        <taxon>Bivalvulida</taxon>
        <taxon>Platysporina</taxon>
        <taxon>Myxobolidae</taxon>
        <taxon>Thelohanellus</taxon>
    </lineage>
</organism>
<accession>A0A0C2N8E8</accession>
<sequence length="146" mass="17331">MEISINYLHQDDKRKGWSEVQTYHLLYVSSTCKETFQISQQNISYLDHVTTSMIKSVMISLGMGRDNLYFWVYRFNFVNLSEQITHEISSVYGRHNIFVEFVPFKYEQFVSKHFYSSVNHLQTIGISTFYWDELFISSNYLGGMDL</sequence>
<evidence type="ECO:0000313" key="2">
    <source>
        <dbReference type="Proteomes" id="UP000031668"/>
    </source>
</evidence>
<comment type="caution">
    <text evidence="1">The sequence shown here is derived from an EMBL/GenBank/DDBJ whole genome shotgun (WGS) entry which is preliminary data.</text>
</comment>